<reference evidence="1" key="1">
    <citation type="journal article" date="2020" name="bioRxiv">
        <title>Hybrid origin of Populus tomentosa Carr. identified through genome sequencing and phylogenomic analysis.</title>
        <authorList>
            <person name="An X."/>
            <person name="Gao K."/>
            <person name="Chen Z."/>
            <person name="Li J."/>
            <person name="Yang X."/>
            <person name="Yang X."/>
            <person name="Zhou J."/>
            <person name="Guo T."/>
            <person name="Zhao T."/>
            <person name="Huang S."/>
            <person name="Miao D."/>
            <person name="Khan W.U."/>
            <person name="Rao P."/>
            <person name="Ye M."/>
            <person name="Lei B."/>
            <person name="Liao W."/>
            <person name="Wang J."/>
            <person name="Ji L."/>
            <person name="Li Y."/>
            <person name="Guo B."/>
            <person name="Mustafa N.S."/>
            <person name="Li S."/>
            <person name="Yun Q."/>
            <person name="Keller S.R."/>
            <person name="Mao J."/>
            <person name="Zhang R."/>
            <person name="Strauss S.H."/>
        </authorList>
    </citation>
    <scope>NUCLEOTIDE SEQUENCE</scope>
    <source>
        <strain evidence="1">GM15</strain>
        <tissue evidence="1">Leaf</tissue>
    </source>
</reference>
<evidence type="ECO:0000313" key="2">
    <source>
        <dbReference type="Proteomes" id="UP000886885"/>
    </source>
</evidence>
<evidence type="ECO:0008006" key="3">
    <source>
        <dbReference type="Google" id="ProtNLM"/>
    </source>
</evidence>
<dbReference type="AlphaFoldDB" id="A0A8X7ZXJ7"/>
<name>A0A8X7ZXJ7_POPTO</name>
<proteinExistence type="predicted"/>
<protein>
    <recommendedName>
        <fullName evidence="3">F-box domain-containing protein</fullName>
    </recommendedName>
</protein>
<dbReference type="PANTHER" id="PTHR38926">
    <property type="entry name" value="F-BOX DOMAIN CONTAINING PROTEIN, EXPRESSED"/>
    <property type="match status" value="1"/>
</dbReference>
<evidence type="ECO:0000313" key="1">
    <source>
        <dbReference type="EMBL" id="KAG6774138.1"/>
    </source>
</evidence>
<dbReference type="FunFam" id="1.20.1280.50:FF:000022">
    <property type="entry name" value="F-box protein FBW2"/>
    <property type="match status" value="1"/>
</dbReference>
<keyword evidence="2" id="KW-1185">Reference proteome</keyword>
<accession>A0A8X7ZXJ7</accession>
<dbReference type="EMBL" id="JAAWWB010000010">
    <property type="protein sequence ID" value="KAG6774138.1"/>
    <property type="molecule type" value="Genomic_DNA"/>
</dbReference>
<organism evidence="1 2">
    <name type="scientific">Populus tomentosa</name>
    <name type="common">Chinese white poplar</name>
    <dbReference type="NCBI Taxonomy" id="118781"/>
    <lineage>
        <taxon>Eukaryota</taxon>
        <taxon>Viridiplantae</taxon>
        <taxon>Streptophyta</taxon>
        <taxon>Embryophyta</taxon>
        <taxon>Tracheophyta</taxon>
        <taxon>Spermatophyta</taxon>
        <taxon>Magnoliopsida</taxon>
        <taxon>eudicotyledons</taxon>
        <taxon>Gunneridae</taxon>
        <taxon>Pentapetalae</taxon>
        <taxon>rosids</taxon>
        <taxon>fabids</taxon>
        <taxon>Malpighiales</taxon>
        <taxon>Salicaceae</taxon>
        <taxon>Saliceae</taxon>
        <taxon>Populus</taxon>
    </lineage>
</organism>
<dbReference type="OrthoDB" id="550575at2759"/>
<dbReference type="PANTHER" id="PTHR38926:SF80">
    <property type="entry name" value="F-BOX DOMAIN, LEUCINE-RICH REPEAT DOMAIN SUPERFAMILY"/>
    <property type="match status" value="1"/>
</dbReference>
<gene>
    <name evidence="1" type="ORF">POTOM_021487</name>
</gene>
<dbReference type="Proteomes" id="UP000886885">
    <property type="component" value="Chromosome 5D"/>
</dbReference>
<sequence length="178" mass="20107">MEDGDEYRHWDELIPDALGLIFSNLSLQEILTVVPRVCKSWSRVGPYCWQDINIEELTTRCHPDHLDRMLQMLITRSCGCLRKLAASLQTLRIPRSDISDSIVEQIAGRLSTITFLDVSYRTKISGCALQAIGKRCKLLVGLCRNMHPLDTEGMETQDDEASAIAATMPKLKCLSLWI</sequence>
<comment type="caution">
    <text evidence="1">The sequence shown here is derived from an EMBL/GenBank/DDBJ whole genome shotgun (WGS) entry which is preliminary data.</text>
</comment>